<evidence type="ECO:0000259" key="10">
    <source>
        <dbReference type="PROSITE" id="PS51192"/>
    </source>
</evidence>
<dbReference type="InterPro" id="IPR005118">
    <property type="entry name" value="TRCF_C"/>
</dbReference>
<accession>A0A974NY46</accession>
<dbReference type="PROSITE" id="PS51192">
    <property type="entry name" value="HELICASE_ATP_BIND_1"/>
    <property type="match status" value="1"/>
</dbReference>
<evidence type="ECO:0000256" key="2">
    <source>
        <dbReference type="ARBA" id="ARBA00022741"/>
    </source>
</evidence>
<dbReference type="GO" id="GO:0003684">
    <property type="term" value="F:damaged DNA binding"/>
    <property type="evidence" value="ECO:0007669"/>
    <property type="project" value="InterPro"/>
</dbReference>
<keyword evidence="13" id="KW-1185">Reference proteome</keyword>
<feature type="domain" description="Helicase C-terminal" evidence="11">
    <location>
        <begin position="712"/>
        <end position="866"/>
    </location>
</feature>
<keyword evidence="6 9" id="KW-0067">ATP-binding</keyword>
<dbReference type="GO" id="GO:0003678">
    <property type="term" value="F:DNA helicase activity"/>
    <property type="evidence" value="ECO:0007669"/>
    <property type="project" value="TreeGrafter"/>
</dbReference>
<keyword evidence="2 9" id="KW-0547">Nucleotide-binding</keyword>
<evidence type="ECO:0000259" key="11">
    <source>
        <dbReference type="PROSITE" id="PS51194"/>
    </source>
</evidence>
<dbReference type="PROSITE" id="PS51194">
    <property type="entry name" value="HELICASE_CTER"/>
    <property type="match status" value="1"/>
</dbReference>
<reference evidence="13" key="1">
    <citation type="submission" date="2020-09" db="EMBL/GenBank/DDBJ databases">
        <title>Sphingomonas sp., a new species isolated from pork steak.</title>
        <authorList>
            <person name="Heidler von Heilborn D."/>
        </authorList>
    </citation>
    <scope>NUCLEOTIDE SEQUENCE [LARGE SCALE GENOMIC DNA]</scope>
</reference>
<dbReference type="InterPro" id="IPR041471">
    <property type="entry name" value="UvrB_inter"/>
</dbReference>
<dbReference type="SMART" id="SM00982">
    <property type="entry name" value="TRCF"/>
    <property type="match status" value="1"/>
</dbReference>
<dbReference type="PANTHER" id="PTHR47964:SF1">
    <property type="entry name" value="ATP-DEPENDENT DNA HELICASE HOMOLOG RECG, CHLOROPLASTIC"/>
    <property type="match status" value="1"/>
</dbReference>
<dbReference type="HAMAP" id="MF_00969">
    <property type="entry name" value="TRCF"/>
    <property type="match status" value="1"/>
</dbReference>
<evidence type="ECO:0000256" key="7">
    <source>
        <dbReference type="ARBA" id="ARBA00023125"/>
    </source>
</evidence>
<dbReference type="Gene3D" id="3.30.2060.10">
    <property type="entry name" value="Penicillin-binding protein 1b domain"/>
    <property type="match status" value="1"/>
</dbReference>
<dbReference type="InterPro" id="IPR014001">
    <property type="entry name" value="Helicase_ATP-bd"/>
</dbReference>
<dbReference type="AlphaFoldDB" id="A0A974NY46"/>
<dbReference type="InterPro" id="IPR003711">
    <property type="entry name" value="CarD-like/TRCF_RID"/>
</dbReference>
<evidence type="ECO:0000256" key="5">
    <source>
        <dbReference type="ARBA" id="ARBA00022806"/>
    </source>
</evidence>
<dbReference type="InterPro" id="IPR027417">
    <property type="entry name" value="P-loop_NTPase"/>
</dbReference>
<dbReference type="InterPro" id="IPR037235">
    <property type="entry name" value="TRCF-like_C_D7"/>
</dbReference>
<dbReference type="Pfam" id="PF00270">
    <property type="entry name" value="DEAD"/>
    <property type="match status" value="1"/>
</dbReference>
<comment type="similarity">
    <text evidence="9">In the N-terminal section; belongs to the UvrB family.</text>
</comment>
<evidence type="ECO:0000256" key="3">
    <source>
        <dbReference type="ARBA" id="ARBA00022763"/>
    </source>
</evidence>
<dbReference type="InterPro" id="IPR036101">
    <property type="entry name" value="CarD-like/TRCF_RID_sf"/>
</dbReference>
<keyword evidence="4 9" id="KW-0378">Hydrolase</keyword>
<comment type="function">
    <text evidence="9">Couples transcription and DNA repair by recognizing RNA polymerase (RNAP) stalled at DNA lesions. Mediates ATP-dependent release of RNAP and its truncated transcript from the DNA, and recruitment of nucleotide excision repair machinery to the damaged site.</text>
</comment>
<evidence type="ECO:0000256" key="4">
    <source>
        <dbReference type="ARBA" id="ARBA00022801"/>
    </source>
</evidence>
<keyword evidence="5 12" id="KW-0347">Helicase</keyword>
<keyword evidence="1 9" id="KW-0963">Cytoplasm</keyword>
<dbReference type="Pfam" id="PF03461">
    <property type="entry name" value="TRCF"/>
    <property type="match status" value="1"/>
</dbReference>
<dbReference type="InterPro" id="IPR047112">
    <property type="entry name" value="RecG/Mfd"/>
</dbReference>
<dbReference type="EMBL" id="CP061035">
    <property type="protein sequence ID" value="QQV78981.1"/>
    <property type="molecule type" value="Genomic_DNA"/>
</dbReference>
<name>A0A974NY46_9SPHN</name>
<dbReference type="Pfam" id="PF02559">
    <property type="entry name" value="CarD_TRCF_RID"/>
    <property type="match status" value="1"/>
</dbReference>
<evidence type="ECO:0000256" key="6">
    <source>
        <dbReference type="ARBA" id="ARBA00022840"/>
    </source>
</evidence>
<dbReference type="Proteomes" id="UP000595894">
    <property type="component" value="Chromosome"/>
</dbReference>
<dbReference type="SUPFAM" id="SSF143517">
    <property type="entry name" value="TRCF domain-like"/>
    <property type="match status" value="1"/>
</dbReference>
<evidence type="ECO:0000313" key="12">
    <source>
        <dbReference type="EMBL" id="QQV78981.1"/>
    </source>
</evidence>
<dbReference type="GO" id="GO:0006355">
    <property type="term" value="P:regulation of DNA-templated transcription"/>
    <property type="evidence" value="ECO:0007669"/>
    <property type="project" value="UniProtKB-UniRule"/>
</dbReference>
<dbReference type="Gene3D" id="3.40.50.300">
    <property type="entry name" value="P-loop containing nucleotide triphosphate hydrolases"/>
    <property type="match status" value="2"/>
</dbReference>
<evidence type="ECO:0000256" key="8">
    <source>
        <dbReference type="ARBA" id="ARBA00023204"/>
    </source>
</evidence>
<dbReference type="SUPFAM" id="SSF141259">
    <property type="entry name" value="CarD-like"/>
    <property type="match status" value="1"/>
</dbReference>
<dbReference type="GO" id="GO:0016787">
    <property type="term" value="F:hydrolase activity"/>
    <property type="evidence" value="ECO:0007669"/>
    <property type="project" value="UniProtKB-KW"/>
</dbReference>
<sequence>MGVVTVRIAEALDGGDVLAIVSDEQRAERIAIALRRAAPQAQVVHCPSSDALPGDTAPASPSNIGRRVAALRAARIAAGSSERPPFAFVTTAEAAASAFPAPVEFDRAPPVMRTGDTLDVADLSATLEEIGYVVDDRVDEPGEVAIRGNVVDLYPADATMPVRIEFGAGKIVAIRAYDPVSQLSCGELDEVELGRAAEPAIGENWTTLFDHLPKAVIAIDPDAAHRRDRFLALSRNARRGAGTVPVVDADSWKTALADRTVIDLASDGETPTPRFVEKASPRRAAAQFAKKALAAVDRLVLLGAERDLRFLAPKLAKAVGIDPVHAESWRDILDRPAGSLMLLAMPVDRGWQSPGLAVIAANDLLGSRALDDHQPDTAIDPLAGLLGDIRIDDVVVHEDFGVAVVAGIEPMTVGSAASDDMGDAIVLEHAGGGRRLISVDDADRIWRYGADADAVALDKLDGSSWEKRRSEVHAVIAESARALIEVAAERDSRTADVLEPNVEQYEQFAAGFGYVETPDQARAIAAVRADLASGKPMERLVVGDVGYGKTEVALRAAAIAALAGKQVVIAAPTTVLVRQHLEQFSRRFEKTGLNVAALSRLSTPAERKAVKAGLADGSIAVVVGTGAVAGKGVVYHDLGLVVIDEEQRFGAADKARLRDVNPDGHVLTLTATPIPRTLQTAMIGLQQLSVIATPPARRQPIRTSVGSFDDAVVRTALLREKGRGGQSFVVVSRIEDMEPMAKRLAKLVPPLTIRSAHGKMPALEIDEAMVAFAGGDGDVLLATNIIEAGLDVPRANTMIVWRADRFGLSQLHQLRGRVGRGGRRGQIMLLTDPDTAIADATLKRLRTLEALDRLGAGFAISARDLDMRGAGDLLGDAQAGHMKLIGVDLYQHLLKSALQEARGETVDRWTPLLRVGVAGRLPEDWIPEADVRVSLYGRLSRLTTLQELDRFEAELEDRFGALPDEVGDLLALARLRINARLARIARIDAGPSAIALTPRPEFEDSGLPDGFERKDGRILARVAITEPRERLDHVSELLADLAHED</sequence>
<evidence type="ECO:0000256" key="1">
    <source>
        <dbReference type="ARBA" id="ARBA00022490"/>
    </source>
</evidence>
<evidence type="ECO:0000256" key="9">
    <source>
        <dbReference type="HAMAP-Rule" id="MF_00969"/>
    </source>
</evidence>
<feature type="domain" description="Helicase ATP-binding" evidence="10">
    <location>
        <begin position="530"/>
        <end position="691"/>
    </location>
</feature>
<gene>
    <name evidence="9" type="primary">mfd</name>
    <name evidence="12" type="ORF">H5J25_10435</name>
</gene>
<dbReference type="GO" id="GO:0005524">
    <property type="term" value="F:ATP binding"/>
    <property type="evidence" value="ECO:0007669"/>
    <property type="project" value="UniProtKB-UniRule"/>
</dbReference>
<comment type="subcellular location">
    <subcellularLocation>
        <location evidence="9">Cytoplasm</location>
    </subcellularLocation>
</comment>
<dbReference type="SUPFAM" id="SSF52540">
    <property type="entry name" value="P-loop containing nucleoside triphosphate hydrolases"/>
    <property type="match status" value="2"/>
</dbReference>
<dbReference type="EC" id="3.6.4.-" evidence="9"/>
<dbReference type="Gene3D" id="2.40.10.170">
    <property type="match status" value="1"/>
</dbReference>
<comment type="similarity">
    <text evidence="9">In the C-terminal section; belongs to the helicase family. RecG subfamily.</text>
</comment>
<dbReference type="GO" id="GO:0005737">
    <property type="term" value="C:cytoplasm"/>
    <property type="evidence" value="ECO:0007669"/>
    <property type="project" value="UniProtKB-SubCell"/>
</dbReference>
<keyword evidence="7 9" id="KW-0238">DNA-binding</keyword>
<dbReference type="Gene3D" id="3.90.1150.50">
    <property type="entry name" value="Transcription-repair-coupling factor, D7 domain"/>
    <property type="match status" value="1"/>
</dbReference>
<dbReference type="PANTHER" id="PTHR47964">
    <property type="entry name" value="ATP-DEPENDENT DNA HELICASE HOMOLOG RECG, CHLOROPLASTIC"/>
    <property type="match status" value="1"/>
</dbReference>
<protein>
    <recommendedName>
        <fullName evidence="9">Transcription-repair-coupling factor</fullName>
        <shortName evidence="9">TRCF</shortName>
        <ecNumber evidence="9">3.6.4.-</ecNumber>
    </recommendedName>
</protein>
<dbReference type="InterPro" id="IPR011545">
    <property type="entry name" value="DEAD/DEAH_box_helicase_dom"/>
</dbReference>
<dbReference type="GO" id="GO:0000716">
    <property type="term" value="P:transcription-coupled nucleotide-excision repair, DNA damage recognition"/>
    <property type="evidence" value="ECO:0007669"/>
    <property type="project" value="UniProtKB-UniRule"/>
</dbReference>
<dbReference type="Pfam" id="PF00271">
    <property type="entry name" value="Helicase_C"/>
    <property type="match status" value="1"/>
</dbReference>
<dbReference type="KEGG" id="sari:H5J25_10435"/>
<dbReference type="SMART" id="SM00487">
    <property type="entry name" value="DEXDc"/>
    <property type="match status" value="1"/>
</dbReference>
<dbReference type="SMART" id="SM00490">
    <property type="entry name" value="HELICc"/>
    <property type="match status" value="1"/>
</dbReference>
<dbReference type="InterPro" id="IPR004576">
    <property type="entry name" value="Mfd"/>
</dbReference>
<dbReference type="SMART" id="SM01058">
    <property type="entry name" value="CarD_TRCF"/>
    <property type="match status" value="1"/>
</dbReference>
<keyword evidence="8 9" id="KW-0234">DNA repair</keyword>
<organism evidence="12 13">
    <name type="scientific">Sphingomonas aliaeris</name>
    <dbReference type="NCBI Taxonomy" id="2759526"/>
    <lineage>
        <taxon>Bacteria</taxon>
        <taxon>Pseudomonadati</taxon>
        <taxon>Pseudomonadota</taxon>
        <taxon>Alphaproteobacteria</taxon>
        <taxon>Sphingomonadales</taxon>
        <taxon>Sphingomonadaceae</taxon>
        <taxon>Sphingomonas</taxon>
    </lineage>
</organism>
<dbReference type="InterPro" id="IPR001650">
    <property type="entry name" value="Helicase_C-like"/>
</dbReference>
<evidence type="ECO:0000313" key="13">
    <source>
        <dbReference type="Proteomes" id="UP000595894"/>
    </source>
</evidence>
<proteinExistence type="inferred from homology"/>
<dbReference type="Pfam" id="PF17757">
    <property type="entry name" value="UvrB_inter"/>
    <property type="match status" value="1"/>
</dbReference>
<dbReference type="Gene3D" id="3.40.50.11180">
    <property type="match status" value="1"/>
</dbReference>
<keyword evidence="3 9" id="KW-0227">DNA damage</keyword>